<dbReference type="PRINTS" id="PR00765">
    <property type="entry name" value="CRBOXYPTASEA"/>
</dbReference>
<dbReference type="SUPFAM" id="SSF53187">
    <property type="entry name" value="Zn-dependent exopeptidases"/>
    <property type="match status" value="2"/>
</dbReference>
<dbReference type="GO" id="GO:0008270">
    <property type="term" value="F:zinc ion binding"/>
    <property type="evidence" value="ECO:0007669"/>
    <property type="project" value="InterPro"/>
</dbReference>
<evidence type="ECO:0000256" key="9">
    <source>
        <dbReference type="ARBA" id="ARBA00022801"/>
    </source>
</evidence>
<evidence type="ECO:0000256" key="11">
    <source>
        <dbReference type="ARBA" id="ARBA00023049"/>
    </source>
</evidence>
<comment type="subcellular location">
    <subcellularLocation>
        <location evidence="2">Secreted</location>
    </subcellularLocation>
</comment>
<dbReference type="InterPro" id="IPR036990">
    <property type="entry name" value="M14A-like_propep"/>
</dbReference>
<feature type="domain" description="Peptidase M14" evidence="16">
    <location>
        <begin position="427"/>
        <end position="717"/>
    </location>
</feature>
<dbReference type="PROSITE" id="PS52035">
    <property type="entry name" value="PEPTIDASE_M14"/>
    <property type="match status" value="2"/>
</dbReference>
<comment type="caution">
    <text evidence="17">The sequence shown here is derived from an EMBL/GenBank/DDBJ whole genome shotgun (WGS) entry which is preliminary data.</text>
</comment>
<name>A0AAU9U6R1_EUPED</name>
<dbReference type="SMART" id="SM00631">
    <property type="entry name" value="Zn_pept"/>
    <property type="match status" value="2"/>
</dbReference>
<dbReference type="InterPro" id="IPR057246">
    <property type="entry name" value="CARBOXYPEPT_ZN_1"/>
</dbReference>
<dbReference type="Pfam" id="PF02244">
    <property type="entry name" value="Propep_M14"/>
    <property type="match status" value="1"/>
</dbReference>
<keyword evidence="15" id="KW-0472">Membrane</keyword>
<protein>
    <recommendedName>
        <fullName evidence="16">Peptidase M14 domain-containing protein</fullName>
    </recommendedName>
</protein>
<proteinExistence type="inferred from homology"/>
<evidence type="ECO:0000256" key="6">
    <source>
        <dbReference type="ARBA" id="ARBA00022670"/>
    </source>
</evidence>
<sequence length="755" mass="87454">MYHDIQILVDPVDLDMFKERLRHFRINGLVLTENIQQYFNHQKIRSYVRTKWDSYSWDAYHDLEGIYQWMTDITSAHADKVSLRAVGKSAEGREILAVELKNPKAKANVIVEGAIHGNEWISTEFVTYLIQKLINADKSLNTKLKRVAKKYQWLLIPVVNPDGYDYSMKVDRLWRKNRRDLGNGTVGVDLNRNFDYNFCKHGGSNDPKNEYYCGPKPFSEPETQALSKFVHLHHGNLNFYFAFHSYGQKIIIPYSDRVKHIENFSEMENYGKQAILKMYKLNGVKYGVGTIYDTYGHRASGDSISWVKKTYKIKYSLAFHLRDNGTFGYALPPERILPACKEMLLGLVELMTNLSENYNVNYWRSPGLLYRPVEFVIAPENKKKFTREALNQGIYLTTIIEDIQSAFEKQTVKTYIRRNMDSFDWRSYFRLDDIYNWLQDLNKMHPKSMQLQSIGKTREKRDILAARIVLENAKNKPTVIVEGGIHAREWISIAFVTYFLHQILTSKESNNMALSKVAESYEWYFIPVLNPDGYEYTHLKDRMHRKNSNGVDINRNFGIAFGTVGVSSHKKSDIYCGPKAFSEAESTAMGNFVRERSKNLKYYLAFHSYGQFMIIPYAFSTKHHENFNEVQYMGFRASERISKRYGTQYSVGTAYDTVGYVTSGVSGCWVKKSFKVPYVITFELRDDGKHGFALPPNQILPTCLETMDGLITLLSPDLKLKNVEKSKVKAGGVVNIVDCFIIIWNVLLFIIVRFD</sequence>
<keyword evidence="10" id="KW-0862">Zinc</keyword>
<comment type="similarity">
    <text evidence="3 14">Belongs to the peptidase M14 family.</text>
</comment>
<reference evidence="17" key="1">
    <citation type="submission" date="2022-03" db="EMBL/GenBank/DDBJ databases">
        <authorList>
            <person name="Tunstrom K."/>
        </authorList>
    </citation>
    <scope>NUCLEOTIDE SEQUENCE</scope>
</reference>
<keyword evidence="4" id="KW-0964">Secreted</keyword>
<dbReference type="FunFam" id="3.40.630.10:FF:000040">
    <property type="entry name" value="zinc carboxypeptidase"/>
    <property type="match status" value="2"/>
</dbReference>
<dbReference type="SUPFAM" id="SSF54897">
    <property type="entry name" value="Protease propeptides/inhibitors"/>
    <property type="match status" value="1"/>
</dbReference>
<feature type="active site" description="Proton donor/acceptor" evidence="14">
    <location>
        <position position="683"/>
    </location>
</feature>
<dbReference type="GO" id="GO:0004181">
    <property type="term" value="F:metallocarboxypeptidase activity"/>
    <property type="evidence" value="ECO:0007669"/>
    <property type="project" value="InterPro"/>
</dbReference>
<dbReference type="InterPro" id="IPR003146">
    <property type="entry name" value="M14A_act_pep"/>
</dbReference>
<comment type="cofactor">
    <cofactor evidence="1">
        <name>Zn(2+)</name>
        <dbReference type="ChEBI" id="CHEBI:29105"/>
    </cofactor>
</comment>
<dbReference type="PROSITE" id="PS00132">
    <property type="entry name" value="CARBOXYPEPT_ZN_1"/>
    <property type="match status" value="1"/>
</dbReference>
<dbReference type="PANTHER" id="PTHR11705:SF153">
    <property type="entry name" value="ZINC CARBOXYPEPTIDASE A 1-LIKE PROTEIN"/>
    <property type="match status" value="1"/>
</dbReference>
<comment type="function">
    <text evidence="13">Involved in the digestion of the blood meal.</text>
</comment>
<dbReference type="Pfam" id="PF00246">
    <property type="entry name" value="Peptidase_M14"/>
    <property type="match status" value="2"/>
</dbReference>
<comment type="caution">
    <text evidence="14">Lacks conserved residue(s) required for the propagation of feature annotation.</text>
</comment>
<keyword evidence="12" id="KW-1015">Disulfide bond</keyword>
<evidence type="ECO:0000256" key="3">
    <source>
        <dbReference type="ARBA" id="ARBA00005988"/>
    </source>
</evidence>
<accession>A0AAU9U6R1</accession>
<dbReference type="Gene3D" id="3.40.630.10">
    <property type="entry name" value="Zn peptidases"/>
    <property type="match status" value="2"/>
</dbReference>
<keyword evidence="11" id="KW-0482">Metalloprotease</keyword>
<keyword evidence="15" id="KW-0812">Transmembrane</keyword>
<keyword evidence="15" id="KW-1133">Transmembrane helix</keyword>
<evidence type="ECO:0000256" key="8">
    <source>
        <dbReference type="ARBA" id="ARBA00022729"/>
    </source>
</evidence>
<dbReference type="GO" id="GO:0006508">
    <property type="term" value="P:proteolysis"/>
    <property type="evidence" value="ECO:0007669"/>
    <property type="project" value="UniProtKB-KW"/>
</dbReference>
<evidence type="ECO:0000259" key="16">
    <source>
        <dbReference type="PROSITE" id="PS52035"/>
    </source>
</evidence>
<evidence type="ECO:0000256" key="15">
    <source>
        <dbReference type="SAM" id="Phobius"/>
    </source>
</evidence>
<organism evidence="17 18">
    <name type="scientific">Euphydryas editha</name>
    <name type="common">Edith's checkerspot</name>
    <dbReference type="NCBI Taxonomy" id="104508"/>
    <lineage>
        <taxon>Eukaryota</taxon>
        <taxon>Metazoa</taxon>
        <taxon>Ecdysozoa</taxon>
        <taxon>Arthropoda</taxon>
        <taxon>Hexapoda</taxon>
        <taxon>Insecta</taxon>
        <taxon>Pterygota</taxon>
        <taxon>Neoptera</taxon>
        <taxon>Endopterygota</taxon>
        <taxon>Lepidoptera</taxon>
        <taxon>Glossata</taxon>
        <taxon>Ditrysia</taxon>
        <taxon>Papilionoidea</taxon>
        <taxon>Nymphalidae</taxon>
        <taxon>Nymphalinae</taxon>
        <taxon>Euphydryas</taxon>
    </lineage>
</organism>
<keyword evidence="8" id="KW-0732">Signal</keyword>
<dbReference type="Gene3D" id="3.30.70.340">
    <property type="entry name" value="Metallocarboxypeptidase-like"/>
    <property type="match status" value="1"/>
</dbReference>
<dbReference type="AlphaFoldDB" id="A0AAU9U6R1"/>
<dbReference type="GO" id="GO:0005615">
    <property type="term" value="C:extracellular space"/>
    <property type="evidence" value="ECO:0007669"/>
    <property type="project" value="TreeGrafter"/>
</dbReference>
<evidence type="ECO:0000313" key="18">
    <source>
        <dbReference type="Proteomes" id="UP001153954"/>
    </source>
</evidence>
<evidence type="ECO:0000256" key="10">
    <source>
        <dbReference type="ARBA" id="ARBA00022833"/>
    </source>
</evidence>
<keyword evidence="6" id="KW-0645">Protease</keyword>
<keyword evidence="7" id="KW-0479">Metal-binding</keyword>
<feature type="transmembrane region" description="Helical" evidence="15">
    <location>
        <begin position="732"/>
        <end position="752"/>
    </location>
</feature>
<evidence type="ECO:0000256" key="12">
    <source>
        <dbReference type="ARBA" id="ARBA00023157"/>
    </source>
</evidence>
<dbReference type="InterPro" id="IPR000834">
    <property type="entry name" value="Peptidase_M14"/>
</dbReference>
<gene>
    <name evidence="17" type="ORF">EEDITHA_LOCUS10317</name>
</gene>
<evidence type="ECO:0000256" key="13">
    <source>
        <dbReference type="ARBA" id="ARBA00057299"/>
    </source>
</evidence>
<evidence type="ECO:0000256" key="4">
    <source>
        <dbReference type="ARBA" id="ARBA00022525"/>
    </source>
</evidence>
<keyword evidence="9" id="KW-0378">Hydrolase</keyword>
<feature type="domain" description="Peptidase M14" evidence="16">
    <location>
        <begin position="59"/>
        <end position="354"/>
    </location>
</feature>
<evidence type="ECO:0000256" key="7">
    <source>
        <dbReference type="ARBA" id="ARBA00022723"/>
    </source>
</evidence>
<evidence type="ECO:0000313" key="17">
    <source>
        <dbReference type="EMBL" id="CAH2094781.1"/>
    </source>
</evidence>
<evidence type="ECO:0000256" key="5">
    <source>
        <dbReference type="ARBA" id="ARBA00022645"/>
    </source>
</evidence>
<evidence type="ECO:0000256" key="14">
    <source>
        <dbReference type="PROSITE-ProRule" id="PRU01379"/>
    </source>
</evidence>
<dbReference type="EMBL" id="CAKOGL010000014">
    <property type="protein sequence ID" value="CAH2094781.1"/>
    <property type="molecule type" value="Genomic_DNA"/>
</dbReference>
<evidence type="ECO:0000256" key="1">
    <source>
        <dbReference type="ARBA" id="ARBA00001947"/>
    </source>
</evidence>
<evidence type="ECO:0000256" key="2">
    <source>
        <dbReference type="ARBA" id="ARBA00004613"/>
    </source>
</evidence>
<dbReference type="Proteomes" id="UP001153954">
    <property type="component" value="Unassembled WGS sequence"/>
</dbReference>
<keyword evidence="18" id="KW-1185">Reference proteome</keyword>
<keyword evidence="5" id="KW-0121">Carboxypeptidase</keyword>
<dbReference type="PANTHER" id="PTHR11705">
    <property type="entry name" value="PROTEASE FAMILY M14 CARBOXYPEPTIDASE A,B"/>
    <property type="match status" value="1"/>
</dbReference>